<dbReference type="SMART" id="SM00382">
    <property type="entry name" value="AAA"/>
    <property type="match status" value="2"/>
</dbReference>
<evidence type="ECO:0000313" key="15">
    <source>
        <dbReference type="Proteomes" id="UP001295684"/>
    </source>
</evidence>
<keyword evidence="4 11" id="KW-0812">Transmembrane</keyword>
<dbReference type="EMBL" id="CAMPGE010005591">
    <property type="protein sequence ID" value="CAI2364439.1"/>
    <property type="molecule type" value="Genomic_DNA"/>
</dbReference>
<dbReference type="PANTHER" id="PTHR24223:SF456">
    <property type="entry name" value="MULTIDRUG RESISTANCE-ASSOCIATED PROTEIN LETHAL(2)03659"/>
    <property type="match status" value="1"/>
</dbReference>
<dbReference type="PANTHER" id="PTHR24223">
    <property type="entry name" value="ATP-BINDING CASSETTE SUB-FAMILY C"/>
    <property type="match status" value="1"/>
</dbReference>
<evidence type="ECO:0000259" key="13">
    <source>
        <dbReference type="PROSITE" id="PS50929"/>
    </source>
</evidence>
<dbReference type="InterPro" id="IPR027417">
    <property type="entry name" value="P-loop_NTPase"/>
</dbReference>
<feature type="transmembrane region" description="Helical" evidence="11">
    <location>
        <begin position="237"/>
        <end position="254"/>
    </location>
</feature>
<keyword evidence="5" id="KW-0677">Repeat</keyword>
<comment type="caution">
    <text evidence="14">The sequence shown here is derived from an EMBL/GenBank/DDBJ whole genome shotgun (WGS) entry which is preliminary data.</text>
</comment>
<dbReference type="CDD" id="cd03244">
    <property type="entry name" value="ABCC_MRP_domain2"/>
    <property type="match status" value="1"/>
</dbReference>
<feature type="transmembrane region" description="Helical" evidence="11">
    <location>
        <begin position="131"/>
        <end position="151"/>
    </location>
</feature>
<evidence type="ECO:0000256" key="1">
    <source>
        <dbReference type="ARBA" id="ARBA00004141"/>
    </source>
</evidence>
<keyword evidence="7" id="KW-0067">ATP-binding</keyword>
<keyword evidence="9 11" id="KW-0472">Membrane</keyword>
<accession>A0AAD1X854</accession>
<dbReference type="SUPFAM" id="SSF90123">
    <property type="entry name" value="ABC transporter transmembrane region"/>
    <property type="match status" value="2"/>
</dbReference>
<dbReference type="InterPro" id="IPR044746">
    <property type="entry name" value="ABCC_6TM_D1"/>
</dbReference>
<comment type="subcellular location">
    <subcellularLocation>
        <location evidence="1">Membrane</location>
        <topology evidence="1">Multi-pass membrane protein</topology>
    </subcellularLocation>
</comment>
<evidence type="ECO:0000256" key="3">
    <source>
        <dbReference type="ARBA" id="ARBA00022448"/>
    </source>
</evidence>
<evidence type="ECO:0000256" key="8">
    <source>
        <dbReference type="ARBA" id="ARBA00022989"/>
    </source>
</evidence>
<keyword evidence="8 11" id="KW-1133">Transmembrane helix</keyword>
<feature type="transmembrane region" description="Helical" evidence="11">
    <location>
        <begin position="211"/>
        <end position="231"/>
    </location>
</feature>
<dbReference type="Pfam" id="PF00664">
    <property type="entry name" value="ABC_membrane"/>
    <property type="match status" value="2"/>
</dbReference>
<feature type="transmembrane region" description="Helical" evidence="11">
    <location>
        <begin position="780"/>
        <end position="808"/>
    </location>
</feature>
<dbReference type="Gene3D" id="3.40.50.300">
    <property type="entry name" value="P-loop containing nucleotide triphosphate hydrolases"/>
    <property type="match status" value="2"/>
</dbReference>
<dbReference type="InterPro" id="IPR003439">
    <property type="entry name" value="ABC_transporter-like_ATP-bd"/>
</dbReference>
<dbReference type="Gene3D" id="1.20.1560.10">
    <property type="entry name" value="ABC transporter type 1, transmembrane domain"/>
    <property type="match status" value="2"/>
</dbReference>
<dbReference type="GO" id="GO:0005524">
    <property type="term" value="F:ATP binding"/>
    <property type="evidence" value="ECO:0007669"/>
    <property type="project" value="UniProtKB-KW"/>
</dbReference>
<evidence type="ECO:0000256" key="7">
    <source>
        <dbReference type="ARBA" id="ARBA00022840"/>
    </source>
</evidence>
<organism evidence="14 15">
    <name type="scientific">Euplotes crassus</name>
    <dbReference type="NCBI Taxonomy" id="5936"/>
    <lineage>
        <taxon>Eukaryota</taxon>
        <taxon>Sar</taxon>
        <taxon>Alveolata</taxon>
        <taxon>Ciliophora</taxon>
        <taxon>Intramacronucleata</taxon>
        <taxon>Spirotrichea</taxon>
        <taxon>Hypotrichia</taxon>
        <taxon>Euplotida</taxon>
        <taxon>Euplotidae</taxon>
        <taxon>Moneuplotes</taxon>
    </lineage>
</organism>
<evidence type="ECO:0000256" key="6">
    <source>
        <dbReference type="ARBA" id="ARBA00022741"/>
    </source>
</evidence>
<dbReference type="InterPro" id="IPR050173">
    <property type="entry name" value="ABC_transporter_C-like"/>
</dbReference>
<feature type="transmembrane region" description="Helical" evidence="11">
    <location>
        <begin position="352"/>
        <end position="373"/>
    </location>
</feature>
<feature type="transmembrane region" description="Helical" evidence="11">
    <location>
        <begin position="820"/>
        <end position="843"/>
    </location>
</feature>
<dbReference type="InterPro" id="IPR036640">
    <property type="entry name" value="ABC1_TM_sf"/>
</dbReference>
<dbReference type="InterPro" id="IPR044726">
    <property type="entry name" value="ABCC_6TM_D2"/>
</dbReference>
<feature type="transmembrane region" description="Helical" evidence="11">
    <location>
        <begin position="315"/>
        <end position="340"/>
    </location>
</feature>
<evidence type="ECO:0000256" key="9">
    <source>
        <dbReference type="ARBA" id="ARBA00023136"/>
    </source>
</evidence>
<feature type="region of interest" description="Disordered" evidence="10">
    <location>
        <begin position="678"/>
        <end position="698"/>
    </location>
</feature>
<name>A0AAD1X854_EUPCR</name>
<evidence type="ECO:0000256" key="4">
    <source>
        <dbReference type="ARBA" id="ARBA00022692"/>
    </source>
</evidence>
<dbReference type="CDD" id="cd03250">
    <property type="entry name" value="ABCC_MRP_domain1"/>
    <property type="match status" value="1"/>
</dbReference>
<evidence type="ECO:0000256" key="2">
    <source>
        <dbReference type="ARBA" id="ARBA00009726"/>
    </source>
</evidence>
<dbReference type="Proteomes" id="UP001295684">
    <property type="component" value="Unassembled WGS sequence"/>
</dbReference>
<dbReference type="Pfam" id="PF00005">
    <property type="entry name" value="ABC_tran"/>
    <property type="match status" value="2"/>
</dbReference>
<feature type="transmembrane region" description="Helical" evidence="11">
    <location>
        <begin position="100"/>
        <end position="125"/>
    </location>
</feature>
<keyword evidence="15" id="KW-1185">Reference proteome</keyword>
<feature type="domain" description="ABC transmembrane type-1" evidence="13">
    <location>
        <begin position="788"/>
        <end position="1028"/>
    </location>
</feature>
<feature type="domain" description="ABC transporter" evidence="12">
    <location>
        <begin position="412"/>
        <end position="651"/>
    </location>
</feature>
<evidence type="ECO:0000256" key="5">
    <source>
        <dbReference type="ARBA" id="ARBA00022737"/>
    </source>
</evidence>
<feature type="transmembrane region" description="Helical" evidence="11">
    <location>
        <begin position="1012"/>
        <end position="1032"/>
    </location>
</feature>
<dbReference type="InterPro" id="IPR011527">
    <property type="entry name" value="ABC1_TM_dom"/>
</dbReference>
<dbReference type="PROSITE" id="PS50893">
    <property type="entry name" value="ABC_TRANSPORTER_2"/>
    <property type="match status" value="2"/>
</dbReference>
<feature type="domain" description="ABC transmembrane type-1" evidence="13">
    <location>
        <begin position="100"/>
        <end position="392"/>
    </location>
</feature>
<dbReference type="InterPro" id="IPR017871">
    <property type="entry name" value="ABC_transporter-like_CS"/>
</dbReference>
<dbReference type="CDD" id="cd18579">
    <property type="entry name" value="ABC_6TM_ABCC_D1"/>
    <property type="match status" value="1"/>
</dbReference>
<gene>
    <name evidence="14" type="ORF">ECRASSUSDP1_LOCUS5782</name>
</gene>
<feature type="domain" description="ABC transporter" evidence="12">
    <location>
        <begin position="1101"/>
        <end position="1331"/>
    </location>
</feature>
<dbReference type="GO" id="GO:0016020">
    <property type="term" value="C:membrane"/>
    <property type="evidence" value="ECO:0007669"/>
    <property type="project" value="UniProtKB-SubCell"/>
</dbReference>
<dbReference type="InterPro" id="IPR003593">
    <property type="entry name" value="AAA+_ATPase"/>
</dbReference>
<dbReference type="SUPFAM" id="SSF52540">
    <property type="entry name" value="P-loop containing nucleoside triphosphate hydrolases"/>
    <property type="match status" value="2"/>
</dbReference>
<sequence>MDSSQEQKEANFNDDYKNATWCSDLFYSWVTNLIMFSHKNKGLEGISQCIQMPDKDSSENLCEILGSNMDKMKNKGNFNYRWSIVKLVIKTLKWDVFKTLLYGIAAEMLQVGNLFLISFYIAWIQDSDRENWLGFLLSLIISINAFGALSIRHKFLFYCSKIGVNMRKSISALIFKKVLKFNQKALAKASAGKIITIICGELQVIEKAVTLTPYIIIAPFSAILAFSLIAIDFGEAAALGFVLFILMIVSQALISKTTVKWKYLEGVYSDKRLKVIADIINGIRTIKCYAWEVPFKNLVYKWRKSQLSMLIKNHIVNAIGSGVFLNGGFAIALVIFSYHWGMDREFSYERSLSTIALLSYLSLSAIFFSYNAISNFATFMAVMFRVGEILEMDEFNYDSAQDDKSLPEGVRIRLQDASFTWGFHIRKTGNKDDSKDQDIEHEDINLHSLNLEASDGQLICIVGAVGSGKSSLLHSCMHELKLKGGYISTNGTKAYVEQEPFIMSGTVKDNILMGDQFDSERFDKVIEACCLDHDIANFQSGVDTEIGERGITISGGQKARISLARAVYSDADIYLLDDPLSAVDPDVAAKIFQKCINGYLKDKCRILVTHQVQHLKDEKDICVIEGNTIKYQGSYSELRDQGIDFDSILKKYEGKDHKEESKADHMIDVDAIIGDERETGNQSSESDEEESVNDKQDKGLYLPNIHTTNVNGLNTEDANEEIEKKNSSQTMDLNETKKNLSHQASKNGKPIEGTKKGVIQNEVKIKGKVKLREFFSFSRYGIGIIGVIFSIIFSLLSSCCFISVNLTVGQWTSDGQDDKSLWYSLFIISVCLYILVSFLRGLAVVVTSLSSSHKLHFKMVWKLLRAKIVLFDSNPIGTILTRFAKDLAMTDQFLPKMINYLLITFTKCFILLVFIIIIVPWNLVILLLVLIPMYMIRRWTIIAQNDTKRFDAMSKGPLNTRYSSALDGITSIRAYRRQNYFIKGFMKDSDLNATAKFTYASVLRWSGSRIDLCACLFVAGNLFMVSILTAFFDVFDKKLAALTVQFSLEFAVNATVAIRSYGEIENMFTCVQRMMEYANMESEDKLTKQNDPKDFPETADIFFSDVHMRYQPHLPKILKGLTYHVKDGEKIGIIGRTGAGKSSIVQTIFRLVETEPGSQIVIGGEDIKDIGIHCLRNAISFIPQSPFLISSTIRANLDPFEVYSDEQVWRVLEEVQLKNYVQSLNDGLATEVTDQNIFSVGQKQLICLARAILRNTKILVLDEATANVDIETDSLIQRAIREKFKDCTVLTIAHRIATISDSDQILVMDDGKIKKHGKPNEILYKFSRREEK</sequence>
<dbReference type="PROSITE" id="PS00211">
    <property type="entry name" value="ABC_TRANSPORTER_1"/>
    <property type="match status" value="2"/>
</dbReference>
<evidence type="ECO:0000256" key="10">
    <source>
        <dbReference type="SAM" id="MobiDB-lite"/>
    </source>
</evidence>
<evidence type="ECO:0000313" key="14">
    <source>
        <dbReference type="EMBL" id="CAI2364439.1"/>
    </source>
</evidence>
<dbReference type="GO" id="GO:0016887">
    <property type="term" value="F:ATP hydrolysis activity"/>
    <property type="evidence" value="ECO:0007669"/>
    <property type="project" value="InterPro"/>
</dbReference>
<dbReference type="GO" id="GO:0140359">
    <property type="term" value="F:ABC-type transporter activity"/>
    <property type="evidence" value="ECO:0007669"/>
    <property type="project" value="InterPro"/>
</dbReference>
<dbReference type="FunFam" id="3.40.50.300:FF:000163">
    <property type="entry name" value="Multidrug resistance-associated protein member 4"/>
    <property type="match status" value="1"/>
</dbReference>
<feature type="transmembrane region" description="Helical" evidence="11">
    <location>
        <begin position="904"/>
        <end position="931"/>
    </location>
</feature>
<evidence type="ECO:0000256" key="11">
    <source>
        <dbReference type="SAM" id="Phobius"/>
    </source>
</evidence>
<reference evidence="14" key="1">
    <citation type="submission" date="2023-07" db="EMBL/GenBank/DDBJ databases">
        <authorList>
            <consortium name="AG Swart"/>
            <person name="Singh M."/>
            <person name="Singh A."/>
            <person name="Seah K."/>
            <person name="Emmerich C."/>
        </authorList>
    </citation>
    <scope>NUCLEOTIDE SEQUENCE</scope>
    <source>
        <strain evidence="14">DP1</strain>
    </source>
</reference>
<keyword evidence="6" id="KW-0547">Nucleotide-binding</keyword>
<protein>
    <submittedName>
        <fullName evidence="14">Uncharacterized protein</fullName>
    </submittedName>
</protein>
<dbReference type="CDD" id="cd18580">
    <property type="entry name" value="ABC_6TM_ABCC_D2"/>
    <property type="match status" value="1"/>
</dbReference>
<dbReference type="FunFam" id="3.40.50.300:FF:000973">
    <property type="entry name" value="Multidrug resistance-associated protein 4"/>
    <property type="match status" value="1"/>
</dbReference>
<dbReference type="PROSITE" id="PS50929">
    <property type="entry name" value="ABC_TM1F"/>
    <property type="match status" value="2"/>
</dbReference>
<evidence type="ECO:0000259" key="12">
    <source>
        <dbReference type="PROSITE" id="PS50893"/>
    </source>
</evidence>
<proteinExistence type="inferred from homology"/>
<keyword evidence="3" id="KW-0813">Transport</keyword>
<comment type="similarity">
    <text evidence="2">Belongs to the ABC transporter superfamily. ABCC family. Conjugate transporter (TC 3.A.1.208) subfamily.</text>
</comment>